<dbReference type="Proteomes" id="UP000324222">
    <property type="component" value="Unassembled WGS sequence"/>
</dbReference>
<evidence type="ECO:0000259" key="2">
    <source>
        <dbReference type="PROSITE" id="PS51029"/>
    </source>
</evidence>
<accession>A0A5B7DHG1</accession>
<dbReference type="SMART" id="SM00595">
    <property type="entry name" value="MADF"/>
    <property type="match status" value="1"/>
</dbReference>
<evidence type="ECO:0000313" key="4">
    <source>
        <dbReference type="Proteomes" id="UP000324222"/>
    </source>
</evidence>
<dbReference type="PANTHER" id="PTHR12243">
    <property type="entry name" value="MADF DOMAIN TRANSCRIPTION FACTOR"/>
    <property type="match status" value="1"/>
</dbReference>
<feature type="region of interest" description="Disordered" evidence="1">
    <location>
        <begin position="119"/>
        <end position="154"/>
    </location>
</feature>
<feature type="domain" description="MADF" evidence="2">
    <location>
        <begin position="8"/>
        <end position="111"/>
    </location>
</feature>
<keyword evidence="4" id="KW-1185">Reference proteome</keyword>
<proteinExistence type="predicted"/>
<dbReference type="AlphaFoldDB" id="A0A5B7DHG1"/>
<dbReference type="InterPro" id="IPR006578">
    <property type="entry name" value="MADF-dom"/>
</dbReference>
<dbReference type="Pfam" id="PF10545">
    <property type="entry name" value="MADF_DNA_bdg"/>
    <property type="match status" value="1"/>
</dbReference>
<dbReference type="GO" id="GO:0006357">
    <property type="term" value="P:regulation of transcription by RNA polymerase II"/>
    <property type="evidence" value="ECO:0007669"/>
    <property type="project" value="TreeGrafter"/>
</dbReference>
<evidence type="ECO:0000313" key="3">
    <source>
        <dbReference type="EMBL" id="MPC20942.1"/>
    </source>
</evidence>
<dbReference type="EMBL" id="VSRR010000928">
    <property type="protein sequence ID" value="MPC20942.1"/>
    <property type="molecule type" value="Genomic_DNA"/>
</dbReference>
<dbReference type="OrthoDB" id="6360681at2759"/>
<comment type="caution">
    <text evidence="3">The sequence shown here is derived from an EMBL/GenBank/DDBJ whole genome shotgun (WGS) entry which is preliminary data.</text>
</comment>
<gene>
    <name evidence="3" type="ORF">E2C01_013907</name>
</gene>
<evidence type="ECO:0000256" key="1">
    <source>
        <dbReference type="SAM" id="MobiDB-lite"/>
    </source>
</evidence>
<reference evidence="3 4" key="1">
    <citation type="submission" date="2019-05" db="EMBL/GenBank/DDBJ databases">
        <title>Another draft genome of Portunus trituberculatus and its Hox gene families provides insights of decapod evolution.</title>
        <authorList>
            <person name="Jeong J.-H."/>
            <person name="Song I."/>
            <person name="Kim S."/>
            <person name="Choi T."/>
            <person name="Kim D."/>
            <person name="Ryu S."/>
            <person name="Kim W."/>
        </authorList>
    </citation>
    <scope>NUCLEOTIDE SEQUENCE [LARGE SCALE GENOMIC DNA]</scope>
    <source>
        <tissue evidence="3">Muscle</tissue>
    </source>
</reference>
<name>A0A5B7DHG1_PORTR</name>
<dbReference type="InterPro" id="IPR039353">
    <property type="entry name" value="TF_Adf1"/>
</dbReference>
<protein>
    <recommendedName>
        <fullName evidence="2">MADF domain-containing protein</fullName>
    </recommendedName>
</protein>
<organism evidence="3 4">
    <name type="scientific">Portunus trituberculatus</name>
    <name type="common">Swimming crab</name>
    <name type="synonym">Neptunus trituberculatus</name>
    <dbReference type="NCBI Taxonomy" id="210409"/>
    <lineage>
        <taxon>Eukaryota</taxon>
        <taxon>Metazoa</taxon>
        <taxon>Ecdysozoa</taxon>
        <taxon>Arthropoda</taxon>
        <taxon>Crustacea</taxon>
        <taxon>Multicrustacea</taxon>
        <taxon>Malacostraca</taxon>
        <taxon>Eumalacostraca</taxon>
        <taxon>Eucarida</taxon>
        <taxon>Decapoda</taxon>
        <taxon>Pleocyemata</taxon>
        <taxon>Brachyura</taxon>
        <taxon>Eubrachyura</taxon>
        <taxon>Portunoidea</taxon>
        <taxon>Portunidae</taxon>
        <taxon>Portuninae</taxon>
        <taxon>Portunus</taxon>
    </lineage>
</organism>
<dbReference type="GO" id="GO:0005667">
    <property type="term" value="C:transcription regulator complex"/>
    <property type="evidence" value="ECO:0007669"/>
    <property type="project" value="TreeGrafter"/>
</dbReference>
<feature type="compositionally biased region" description="Basic and acidic residues" evidence="1">
    <location>
        <begin position="124"/>
        <end position="134"/>
    </location>
</feature>
<sequence length="171" mass="20234">MTTLDIHRFITEIENRPAIWDVRCNDYSSKIAKAKAWEEMCDIFVSGYREMDSLGKNKAATDIQRKWKSLRDSFRRELATTKREKFRSAQESGRKEYIYFKQLSFLLQICKTRVDENEGAEDLTEGRNTEEDLRPLNPSTHHLKRKKPPLSDEQVQVHQRVIHQTISFLMI</sequence>
<dbReference type="PROSITE" id="PS51029">
    <property type="entry name" value="MADF"/>
    <property type="match status" value="1"/>
</dbReference>
<dbReference type="GO" id="GO:0005634">
    <property type="term" value="C:nucleus"/>
    <property type="evidence" value="ECO:0007669"/>
    <property type="project" value="TreeGrafter"/>
</dbReference>
<dbReference type="PANTHER" id="PTHR12243:SF69">
    <property type="entry name" value="SI:CH73-59F11.3"/>
    <property type="match status" value="1"/>
</dbReference>